<sequence>MNPYSRMPSRAFWRSGVAAAGPLEFAELYEPRFPLGAEDRISTAGSCFAQHIGRRLASAGFKYQDFEPGPPLLPREAWQRFGYGIYSARYGNIYTARQLLQTFERAFGEREPCEAAWISDKRVHDPFRPSIEPEGFADLDEFRAMQDAHFSAVRRLFEETDIFVFTFGLTEAWRDRRDGSVFPVCPGTVAGTFDDCIHEFHNFAFAEVYEDMRTFMAKVRAINPRMRYLFTVSPVPLTATASGQHVLSATTYSKSVLRAVAGQLAAEDDDVDYFPSYEIVTTPTSRGLHYRANMREVAPAGVDLVMKHFFDMHPPPPVAAPAAPWRRPVRHPEDVWCDEAKLELMS</sequence>
<protein>
    <submittedName>
        <fullName evidence="2">GSCFA family protein</fullName>
    </submittedName>
</protein>
<organism evidence="2 3">
    <name type="scientific">Propylenella binzhouense</name>
    <dbReference type="NCBI Taxonomy" id="2555902"/>
    <lineage>
        <taxon>Bacteria</taxon>
        <taxon>Pseudomonadati</taxon>
        <taxon>Pseudomonadota</taxon>
        <taxon>Alphaproteobacteria</taxon>
        <taxon>Hyphomicrobiales</taxon>
        <taxon>Propylenellaceae</taxon>
        <taxon>Propylenella</taxon>
    </lineage>
</organism>
<feature type="domain" description="GSCFA" evidence="1">
    <location>
        <begin position="40"/>
        <end position="309"/>
    </location>
</feature>
<comment type="caution">
    <text evidence="2">The sequence shown here is derived from an EMBL/GenBank/DDBJ whole genome shotgun (WGS) entry which is preliminary data.</text>
</comment>
<proteinExistence type="predicted"/>
<dbReference type="AlphaFoldDB" id="A0A964T7Y0"/>
<gene>
    <name evidence="2" type="ORF">E4O86_21045</name>
</gene>
<accession>A0A964T7Y0</accession>
<evidence type="ECO:0000259" key="1">
    <source>
        <dbReference type="Pfam" id="PF08885"/>
    </source>
</evidence>
<evidence type="ECO:0000313" key="3">
    <source>
        <dbReference type="Proteomes" id="UP000773614"/>
    </source>
</evidence>
<dbReference type="RefSeq" id="WP_161142521.1">
    <property type="nucleotide sequence ID" value="NZ_SPKJ01000134.1"/>
</dbReference>
<dbReference type="InterPro" id="IPR014982">
    <property type="entry name" value="GSCFA"/>
</dbReference>
<dbReference type="OrthoDB" id="369216at2"/>
<dbReference type="Pfam" id="PF08885">
    <property type="entry name" value="GSCFA"/>
    <property type="match status" value="1"/>
</dbReference>
<keyword evidence="3" id="KW-1185">Reference proteome</keyword>
<reference evidence="2" key="1">
    <citation type="submission" date="2019-03" db="EMBL/GenBank/DDBJ databases">
        <title>Afifella sp. nov., isolated from activated sludge.</title>
        <authorList>
            <person name="Li Q."/>
            <person name="Liu Y."/>
        </authorList>
    </citation>
    <scope>NUCLEOTIDE SEQUENCE</scope>
    <source>
        <strain evidence="2">L72</strain>
    </source>
</reference>
<name>A0A964T7Y0_9HYPH</name>
<dbReference type="EMBL" id="SPKJ01000134">
    <property type="protein sequence ID" value="MYZ50198.1"/>
    <property type="molecule type" value="Genomic_DNA"/>
</dbReference>
<dbReference type="Proteomes" id="UP000773614">
    <property type="component" value="Unassembled WGS sequence"/>
</dbReference>
<evidence type="ECO:0000313" key="2">
    <source>
        <dbReference type="EMBL" id="MYZ50198.1"/>
    </source>
</evidence>